<dbReference type="PANTHER" id="PTHR42953">
    <property type="entry name" value="HIGH-AFFINITY ZINC UPTAKE SYSTEM PROTEIN ZNUA-RELATED"/>
    <property type="match status" value="1"/>
</dbReference>
<evidence type="ECO:0000256" key="2">
    <source>
        <dbReference type="ARBA" id="ARBA00022448"/>
    </source>
</evidence>
<protein>
    <submittedName>
        <fullName evidence="6">Zinc ABC transporter substrate-binding protein</fullName>
    </submittedName>
</protein>
<gene>
    <name evidence="6" type="ORF">HUT08_09700</name>
</gene>
<dbReference type="InterPro" id="IPR050492">
    <property type="entry name" value="Bact_metal-bind_prot9"/>
</dbReference>
<feature type="compositionally biased region" description="Basic and acidic residues" evidence="4">
    <location>
        <begin position="124"/>
        <end position="157"/>
    </location>
</feature>
<dbReference type="RefSeq" id="WP_176161516.1">
    <property type="nucleotide sequence ID" value="NZ_CP054929.1"/>
</dbReference>
<keyword evidence="3 5" id="KW-0732">Signal</keyword>
<feature type="signal peptide" evidence="5">
    <location>
        <begin position="1"/>
        <end position="26"/>
    </location>
</feature>
<dbReference type="AlphaFoldDB" id="A0A7H8N5W7"/>
<evidence type="ECO:0000256" key="3">
    <source>
        <dbReference type="ARBA" id="ARBA00022729"/>
    </source>
</evidence>
<organism evidence="6 7">
    <name type="scientific">Streptomyces buecherae</name>
    <dbReference type="NCBI Taxonomy" id="2763006"/>
    <lineage>
        <taxon>Bacteria</taxon>
        <taxon>Bacillati</taxon>
        <taxon>Actinomycetota</taxon>
        <taxon>Actinomycetes</taxon>
        <taxon>Kitasatosporales</taxon>
        <taxon>Streptomycetaceae</taxon>
        <taxon>Streptomyces</taxon>
    </lineage>
</organism>
<name>A0A7H8N5W7_9ACTN</name>
<reference evidence="6 7" key="1">
    <citation type="submission" date="2020-06" db="EMBL/GenBank/DDBJ databases">
        <title>Genome mining for natural products.</title>
        <authorList>
            <person name="Zhang B."/>
            <person name="Shi J."/>
            <person name="Ge H."/>
        </authorList>
    </citation>
    <scope>NUCLEOTIDE SEQUENCE [LARGE SCALE GENOMIC DNA]</scope>
    <source>
        <strain evidence="6 7">NA00687</strain>
    </source>
</reference>
<feature type="region of interest" description="Disordered" evidence="4">
    <location>
        <begin position="124"/>
        <end position="164"/>
    </location>
</feature>
<dbReference type="Pfam" id="PF01297">
    <property type="entry name" value="ZnuA"/>
    <property type="match status" value="1"/>
</dbReference>
<sequence length="332" mass="35551">MNVRRRLLTGTAIAGATALSLGTLSACSGASDKDGKPQVVASFYPMEFLAKQIIGDADVRVDTLTKPGVEPHDLELKPRQVGDLSKADVVVYLKGLQPAVDEAVGQSEAKHKVDAATLTSLEKHGASERGHEHEGHDHAEGEHEGGHEHEGEHDHGGEAGGDPHVWLDPTKYAEVAKGLNKKLAEAYPDHKADFQKNTDALVTKLTALDKEFTAGLKNRTTDTFITTHAAFGYLAERYGLDQEGISGVSPEAEASPARIKEIQEIAKKEKVSTVFFETLASNKGAKTVAEDTGLKTGVLDPIEGINDKSKGDDYFEVMRANLAALKQALGAR</sequence>
<dbReference type="SUPFAM" id="SSF53807">
    <property type="entry name" value="Helical backbone' metal receptor"/>
    <property type="match status" value="1"/>
</dbReference>
<dbReference type="InterPro" id="IPR006127">
    <property type="entry name" value="ZnuA-like"/>
</dbReference>
<dbReference type="Gene3D" id="3.40.50.1980">
    <property type="entry name" value="Nitrogenase molybdenum iron protein domain"/>
    <property type="match status" value="2"/>
</dbReference>
<dbReference type="GO" id="GO:0030001">
    <property type="term" value="P:metal ion transport"/>
    <property type="evidence" value="ECO:0007669"/>
    <property type="project" value="InterPro"/>
</dbReference>
<evidence type="ECO:0000313" key="6">
    <source>
        <dbReference type="EMBL" id="QKW49781.1"/>
    </source>
</evidence>
<evidence type="ECO:0000313" key="7">
    <source>
        <dbReference type="Proteomes" id="UP000509303"/>
    </source>
</evidence>
<dbReference type="PANTHER" id="PTHR42953:SF3">
    <property type="entry name" value="HIGH-AFFINITY ZINC UPTAKE SYSTEM PROTEIN ZNUA"/>
    <property type="match status" value="1"/>
</dbReference>
<evidence type="ECO:0000256" key="4">
    <source>
        <dbReference type="SAM" id="MobiDB-lite"/>
    </source>
</evidence>
<comment type="similarity">
    <text evidence="1">Belongs to the bacterial solute-binding protein 9 family.</text>
</comment>
<feature type="chain" id="PRO_5038644744" evidence="5">
    <location>
        <begin position="27"/>
        <end position="332"/>
    </location>
</feature>
<keyword evidence="7" id="KW-1185">Reference proteome</keyword>
<proteinExistence type="inferred from homology"/>
<dbReference type="PROSITE" id="PS51257">
    <property type="entry name" value="PROKAR_LIPOPROTEIN"/>
    <property type="match status" value="1"/>
</dbReference>
<dbReference type="EMBL" id="CP054929">
    <property type="protein sequence ID" value="QKW49781.1"/>
    <property type="molecule type" value="Genomic_DNA"/>
</dbReference>
<evidence type="ECO:0000256" key="1">
    <source>
        <dbReference type="ARBA" id="ARBA00011028"/>
    </source>
</evidence>
<accession>A0A7H8N5W7</accession>
<dbReference type="GO" id="GO:0046872">
    <property type="term" value="F:metal ion binding"/>
    <property type="evidence" value="ECO:0007669"/>
    <property type="project" value="InterPro"/>
</dbReference>
<dbReference type="InterPro" id="IPR006311">
    <property type="entry name" value="TAT_signal"/>
</dbReference>
<evidence type="ECO:0000256" key="5">
    <source>
        <dbReference type="SAM" id="SignalP"/>
    </source>
</evidence>
<keyword evidence="2" id="KW-0813">Transport</keyword>
<dbReference type="PROSITE" id="PS51318">
    <property type="entry name" value="TAT"/>
    <property type="match status" value="1"/>
</dbReference>
<dbReference type="Proteomes" id="UP000509303">
    <property type="component" value="Chromosome"/>
</dbReference>